<organism evidence="1 2">
    <name type="scientific">Trifolium medium</name>
    <dbReference type="NCBI Taxonomy" id="97028"/>
    <lineage>
        <taxon>Eukaryota</taxon>
        <taxon>Viridiplantae</taxon>
        <taxon>Streptophyta</taxon>
        <taxon>Embryophyta</taxon>
        <taxon>Tracheophyta</taxon>
        <taxon>Spermatophyta</taxon>
        <taxon>Magnoliopsida</taxon>
        <taxon>eudicotyledons</taxon>
        <taxon>Gunneridae</taxon>
        <taxon>Pentapetalae</taxon>
        <taxon>rosids</taxon>
        <taxon>fabids</taxon>
        <taxon>Fabales</taxon>
        <taxon>Fabaceae</taxon>
        <taxon>Papilionoideae</taxon>
        <taxon>50 kb inversion clade</taxon>
        <taxon>NPAAA clade</taxon>
        <taxon>Hologalegina</taxon>
        <taxon>IRL clade</taxon>
        <taxon>Trifolieae</taxon>
        <taxon>Trifolium</taxon>
    </lineage>
</organism>
<reference evidence="1 2" key="1">
    <citation type="journal article" date="2018" name="Front. Plant Sci.">
        <title>Red Clover (Trifolium pratense) and Zigzag Clover (T. medium) - A Picture of Genomic Similarities and Differences.</title>
        <authorList>
            <person name="Dluhosova J."/>
            <person name="Istvanek J."/>
            <person name="Nedelnik J."/>
            <person name="Repkova J."/>
        </authorList>
    </citation>
    <scope>NUCLEOTIDE SEQUENCE [LARGE SCALE GENOMIC DNA]</scope>
    <source>
        <strain evidence="2">cv. 10/8</strain>
        <tissue evidence="1">Leaf</tissue>
    </source>
</reference>
<evidence type="ECO:0000313" key="1">
    <source>
        <dbReference type="EMBL" id="MCI43910.1"/>
    </source>
</evidence>
<evidence type="ECO:0000313" key="2">
    <source>
        <dbReference type="Proteomes" id="UP000265520"/>
    </source>
</evidence>
<protein>
    <submittedName>
        <fullName evidence="1">Uncharacterized protein</fullName>
    </submittedName>
</protein>
<dbReference type="Proteomes" id="UP000265520">
    <property type="component" value="Unassembled WGS sequence"/>
</dbReference>
<proteinExistence type="predicted"/>
<sequence>MLKKLGLFDTDLHSHNVMLANYEGKTGHSLGAVQLEGIDPWGWCCALNYAPKADSLAGR</sequence>
<accession>A0A392S7D8</accession>
<dbReference type="AlphaFoldDB" id="A0A392S7D8"/>
<dbReference type="EMBL" id="LXQA010323540">
    <property type="protein sequence ID" value="MCI43910.1"/>
    <property type="molecule type" value="Genomic_DNA"/>
</dbReference>
<comment type="caution">
    <text evidence="1">The sequence shown here is derived from an EMBL/GenBank/DDBJ whole genome shotgun (WGS) entry which is preliminary data.</text>
</comment>
<name>A0A392S7D8_9FABA</name>
<keyword evidence="2" id="KW-1185">Reference proteome</keyword>